<proteinExistence type="inferred from homology"/>
<dbReference type="Pfam" id="PF00484">
    <property type="entry name" value="Pro_CA"/>
    <property type="match status" value="1"/>
</dbReference>
<evidence type="ECO:0000256" key="1">
    <source>
        <dbReference type="ARBA" id="ARBA00006217"/>
    </source>
</evidence>
<comment type="caution">
    <text evidence="9">The sequence shown here is derived from an EMBL/GenBank/DDBJ whole genome shotgun (WGS) entry which is preliminary data.</text>
</comment>
<evidence type="ECO:0000313" key="10">
    <source>
        <dbReference type="Proteomes" id="UP000188320"/>
    </source>
</evidence>
<dbReference type="EMBL" id="LSSK01001306">
    <property type="protein sequence ID" value="OMH80103.1"/>
    <property type="molecule type" value="Genomic_DNA"/>
</dbReference>
<keyword evidence="10" id="KW-1185">Reference proteome</keyword>
<comment type="catalytic activity">
    <reaction evidence="6 8">
        <text>hydrogencarbonate + H(+) = CO2 + H2O</text>
        <dbReference type="Rhea" id="RHEA:10748"/>
        <dbReference type="ChEBI" id="CHEBI:15377"/>
        <dbReference type="ChEBI" id="CHEBI:15378"/>
        <dbReference type="ChEBI" id="CHEBI:16526"/>
        <dbReference type="ChEBI" id="CHEBI:17544"/>
        <dbReference type="EC" id="4.2.1.1"/>
    </reaction>
</comment>
<dbReference type="GO" id="GO:0071244">
    <property type="term" value="P:cellular response to carbon dioxide"/>
    <property type="evidence" value="ECO:0007669"/>
    <property type="project" value="TreeGrafter"/>
</dbReference>
<dbReference type="GO" id="GO:0008270">
    <property type="term" value="F:zinc ion binding"/>
    <property type="evidence" value="ECO:0007669"/>
    <property type="project" value="UniProtKB-UniRule"/>
</dbReference>
<feature type="binding site" evidence="7">
    <location>
        <position position="53"/>
    </location>
    <ligand>
        <name>Zn(2+)</name>
        <dbReference type="ChEBI" id="CHEBI:29105"/>
    </ligand>
</feature>
<reference evidence="10" key="1">
    <citation type="submission" date="2017-01" db="EMBL/GenBank/DDBJ databases">
        <authorList>
            <person name="Wang Y."/>
            <person name="White M."/>
            <person name="Kvist S."/>
            <person name="Moncalvo J.-M."/>
        </authorList>
    </citation>
    <scope>NUCLEOTIDE SEQUENCE [LARGE SCALE GENOMIC DNA]</scope>
    <source>
        <strain evidence="10">COL-18-3</strain>
    </source>
</reference>
<dbReference type="InterPro" id="IPR001765">
    <property type="entry name" value="Carbonic_anhydrase"/>
</dbReference>
<evidence type="ECO:0000256" key="5">
    <source>
        <dbReference type="ARBA" id="ARBA00023239"/>
    </source>
</evidence>
<comment type="cofactor">
    <cofactor evidence="7">
        <name>Zn(2+)</name>
        <dbReference type="ChEBI" id="CHEBI:29105"/>
    </cofactor>
    <text evidence="7">Binds 1 zinc ion per subunit.</text>
</comment>
<dbReference type="PROSITE" id="PS00705">
    <property type="entry name" value="PROK_CO2_ANHYDRASE_2"/>
    <property type="match status" value="1"/>
</dbReference>
<dbReference type="GO" id="GO:0015976">
    <property type="term" value="P:carbon utilization"/>
    <property type="evidence" value="ECO:0007669"/>
    <property type="project" value="InterPro"/>
</dbReference>
<protein>
    <recommendedName>
        <fullName evidence="2 8">Carbonic anhydrase</fullName>
        <ecNumber evidence="2 8">4.2.1.1</ecNumber>
    </recommendedName>
    <alternativeName>
        <fullName evidence="8">Carbonate dehydratase</fullName>
    </alternativeName>
</protein>
<feature type="binding site" evidence="7">
    <location>
        <position position="56"/>
    </location>
    <ligand>
        <name>Zn(2+)</name>
        <dbReference type="ChEBI" id="CHEBI:29105"/>
    </ligand>
</feature>
<dbReference type="GO" id="GO:0004089">
    <property type="term" value="F:carbonate dehydratase activity"/>
    <property type="evidence" value="ECO:0007669"/>
    <property type="project" value="UniProtKB-UniRule"/>
</dbReference>
<accession>A0A1R1PGR5</accession>
<evidence type="ECO:0000256" key="4">
    <source>
        <dbReference type="ARBA" id="ARBA00022833"/>
    </source>
</evidence>
<gene>
    <name evidence="9" type="ORF">AX774_g6464</name>
</gene>
<dbReference type="Proteomes" id="UP000188320">
    <property type="component" value="Unassembled WGS sequence"/>
</dbReference>
<evidence type="ECO:0000256" key="2">
    <source>
        <dbReference type="ARBA" id="ARBA00012925"/>
    </source>
</evidence>
<evidence type="ECO:0000256" key="6">
    <source>
        <dbReference type="ARBA" id="ARBA00048348"/>
    </source>
</evidence>
<sequence>MLGKTPEEKKEIGEVFTHRNIANSVRADDDNTMAVFEYAINNLGVNNILITGHSRCGGVKASMSDESVGGVIGRFLSPVHELYTNNKEFLESIPDETERDLFLVELNIKRLVRIVSQLPIVKERWKDGKMLSVHGWIYRLETGELEDLGVTCTNGLKFDTEYLPELEAMGINL</sequence>
<dbReference type="SMART" id="SM00947">
    <property type="entry name" value="Pro_CA"/>
    <property type="match status" value="1"/>
</dbReference>
<comment type="function">
    <text evidence="8">Reversible hydration of carbon dioxide.</text>
</comment>
<dbReference type="AlphaFoldDB" id="A0A1R1PGR5"/>
<dbReference type="EC" id="4.2.1.1" evidence="2 8"/>
<evidence type="ECO:0000313" key="9">
    <source>
        <dbReference type="EMBL" id="OMH80103.1"/>
    </source>
</evidence>
<evidence type="ECO:0000256" key="3">
    <source>
        <dbReference type="ARBA" id="ARBA00022723"/>
    </source>
</evidence>
<comment type="similarity">
    <text evidence="1 8">Belongs to the beta-class carbonic anhydrase family.</text>
</comment>
<dbReference type="PANTHER" id="PTHR11002:SF76">
    <property type="entry name" value="CARBONIC ANHYDRASE"/>
    <property type="match status" value="1"/>
</dbReference>
<dbReference type="PANTHER" id="PTHR11002">
    <property type="entry name" value="CARBONIC ANHYDRASE"/>
    <property type="match status" value="1"/>
</dbReference>
<evidence type="ECO:0000256" key="7">
    <source>
        <dbReference type="PIRSR" id="PIRSR601765-1"/>
    </source>
</evidence>
<evidence type="ECO:0000256" key="8">
    <source>
        <dbReference type="RuleBase" id="RU003956"/>
    </source>
</evidence>
<organism evidence="9 10">
    <name type="scientific">Zancudomyces culisetae</name>
    <name type="common">Gut fungus</name>
    <name type="synonym">Smittium culisetae</name>
    <dbReference type="NCBI Taxonomy" id="1213189"/>
    <lineage>
        <taxon>Eukaryota</taxon>
        <taxon>Fungi</taxon>
        <taxon>Fungi incertae sedis</taxon>
        <taxon>Zoopagomycota</taxon>
        <taxon>Kickxellomycotina</taxon>
        <taxon>Harpellomycetes</taxon>
        <taxon>Harpellales</taxon>
        <taxon>Legeriomycetaceae</taxon>
        <taxon>Zancudomyces</taxon>
    </lineage>
</organism>
<dbReference type="InterPro" id="IPR036874">
    <property type="entry name" value="Carbonic_anhydrase_sf"/>
</dbReference>
<name>A0A1R1PGR5_ZANCU</name>
<dbReference type="GO" id="GO:0034599">
    <property type="term" value="P:cellular response to oxidative stress"/>
    <property type="evidence" value="ECO:0007669"/>
    <property type="project" value="TreeGrafter"/>
</dbReference>
<dbReference type="SUPFAM" id="SSF53056">
    <property type="entry name" value="beta-carbonic anhydrase, cab"/>
    <property type="match status" value="1"/>
</dbReference>
<dbReference type="Gene3D" id="3.40.1050.10">
    <property type="entry name" value="Carbonic anhydrase"/>
    <property type="match status" value="1"/>
</dbReference>
<dbReference type="InterPro" id="IPR015892">
    <property type="entry name" value="Carbonic_anhydrase_CS"/>
</dbReference>
<keyword evidence="3 7" id="KW-0479">Metal-binding</keyword>
<keyword evidence="5 8" id="KW-0456">Lyase</keyword>
<keyword evidence="4 7" id="KW-0862">Zinc</keyword>
<dbReference type="OrthoDB" id="10248475at2759"/>